<name>A0A7W5ZIF4_9BACT</name>
<dbReference type="Proteomes" id="UP000541352">
    <property type="component" value="Unassembled WGS sequence"/>
</dbReference>
<dbReference type="EMBL" id="JACIBY010000001">
    <property type="protein sequence ID" value="MBB3836321.1"/>
    <property type="molecule type" value="Genomic_DNA"/>
</dbReference>
<protein>
    <submittedName>
        <fullName evidence="1">Uncharacterized protein</fullName>
    </submittedName>
</protein>
<proteinExistence type="predicted"/>
<keyword evidence="2" id="KW-1185">Reference proteome</keyword>
<dbReference type="AlphaFoldDB" id="A0A7W5ZIF4"/>
<organism evidence="1 2">
    <name type="scientific">Runella defluvii</name>
    <dbReference type="NCBI Taxonomy" id="370973"/>
    <lineage>
        <taxon>Bacteria</taxon>
        <taxon>Pseudomonadati</taxon>
        <taxon>Bacteroidota</taxon>
        <taxon>Cytophagia</taxon>
        <taxon>Cytophagales</taxon>
        <taxon>Spirosomataceae</taxon>
        <taxon>Runella</taxon>
    </lineage>
</organism>
<gene>
    <name evidence="1" type="ORF">FHS57_000303</name>
</gene>
<evidence type="ECO:0000313" key="1">
    <source>
        <dbReference type="EMBL" id="MBB3836321.1"/>
    </source>
</evidence>
<evidence type="ECO:0000313" key="2">
    <source>
        <dbReference type="Proteomes" id="UP000541352"/>
    </source>
</evidence>
<sequence>MLTQIRLDNHHLMCRGTLPMNLRQDHVRELQFHVPKFKSPPTVSATIHSSDSTGNGMVIWNIEKRIIDDDYVITISAQSADSTHTPFTYLCDLIVIGEVV</sequence>
<comment type="caution">
    <text evidence="1">The sequence shown here is derived from an EMBL/GenBank/DDBJ whole genome shotgun (WGS) entry which is preliminary data.</text>
</comment>
<accession>A0A7W5ZIF4</accession>
<reference evidence="1 2" key="1">
    <citation type="submission" date="2020-08" db="EMBL/GenBank/DDBJ databases">
        <title>Genomic Encyclopedia of Type Strains, Phase IV (KMG-IV): sequencing the most valuable type-strain genomes for metagenomic binning, comparative biology and taxonomic classification.</title>
        <authorList>
            <person name="Goeker M."/>
        </authorList>
    </citation>
    <scope>NUCLEOTIDE SEQUENCE [LARGE SCALE GENOMIC DNA]</scope>
    <source>
        <strain evidence="1 2">DSM 17976</strain>
    </source>
</reference>